<dbReference type="Gene3D" id="3.30.750.24">
    <property type="entry name" value="STAS domain"/>
    <property type="match status" value="1"/>
</dbReference>
<feature type="transmembrane region" description="Helical" evidence="5">
    <location>
        <begin position="252"/>
        <end position="275"/>
    </location>
</feature>
<feature type="transmembrane region" description="Helical" evidence="5">
    <location>
        <begin position="98"/>
        <end position="119"/>
    </location>
</feature>
<comment type="subcellular location">
    <subcellularLocation>
        <location evidence="1">Membrane</location>
        <topology evidence="1">Multi-pass membrane protein</topology>
    </subcellularLocation>
</comment>
<dbReference type="CDD" id="cd07042">
    <property type="entry name" value="STAS_SulP_like_sulfate_transporter"/>
    <property type="match status" value="1"/>
</dbReference>
<evidence type="ECO:0000256" key="4">
    <source>
        <dbReference type="ARBA" id="ARBA00023136"/>
    </source>
</evidence>
<accession>A0ABR6CC79</accession>
<gene>
    <name evidence="7" type="ORF">HNQ97_004042</name>
</gene>
<dbReference type="PROSITE" id="PS50801">
    <property type="entry name" value="STAS"/>
    <property type="match status" value="1"/>
</dbReference>
<sequence>MKSLFPFLDWMRLVDKRTLQADTFAGFTNAAVVLPQAIAFAAIAGLPPEYGLYSAVVIPIVAALYGSSWHQISGPSTAISLVVFATLSPVYQPGSAEFIAAAMTVSLLVGAFQFLLGIARLGQLMNFVSPSVMMGFTAGAAVLIGQSQIATIMEGLTTNLEHDRLSNLDSLVFIAKANYSLILVVLVTLVSSILLRRLLPKWPSHLIALILGGAVAYLMHARAHGVEFVEPITFHLPPFRIPEFSAEELRSLAPGSFAIALIGLLQTVSISRAIAGRSRQHIDTNREIIGQGLSNLVGSLFSSYAGSGSLTRSGLNYDCGARTPLSAILSSLFLLGMIAFIAPLVHYLPIPAMSGLIILIAWRLVEFEKISHVLRTSPPESMVLVCTFLAVLFLEMEFAIFLGVILSLCFFLRRTMQTDVPLWVPNPKNPHRSFANAERAKLPECPQAIFSRLQGPLYFGALEGLQRQFRRLEQTRPHQTHMVMGIDGNIGMDLSGAEFLIEEAKRRKARGGGLYLIVKYPRLRQQLSTYRVAKEIGRGHVFRRKSEAIPGVVRHLDPVICAACRNRIFLECPKVPASITQQTSQPLSEVAVSA</sequence>
<feature type="transmembrane region" description="Helical" evidence="5">
    <location>
        <begin position="21"/>
        <end position="44"/>
    </location>
</feature>
<keyword evidence="2 5" id="KW-0812">Transmembrane</keyword>
<feature type="transmembrane region" description="Helical" evidence="5">
    <location>
        <begin position="50"/>
        <end position="67"/>
    </location>
</feature>
<dbReference type="Pfam" id="PF01740">
    <property type="entry name" value="STAS"/>
    <property type="match status" value="1"/>
</dbReference>
<evidence type="ECO:0000256" key="1">
    <source>
        <dbReference type="ARBA" id="ARBA00004141"/>
    </source>
</evidence>
<evidence type="ECO:0000256" key="3">
    <source>
        <dbReference type="ARBA" id="ARBA00022989"/>
    </source>
</evidence>
<feature type="transmembrane region" description="Helical" evidence="5">
    <location>
        <begin position="332"/>
        <end position="362"/>
    </location>
</feature>
<dbReference type="InterPro" id="IPR001902">
    <property type="entry name" value="SLC26A/SulP_fam"/>
</dbReference>
<dbReference type="InterPro" id="IPR036513">
    <property type="entry name" value="STAS_dom_sf"/>
</dbReference>
<dbReference type="InterPro" id="IPR002645">
    <property type="entry name" value="STAS_dom"/>
</dbReference>
<proteinExistence type="predicted"/>
<dbReference type="RefSeq" id="WP_182575120.1">
    <property type="nucleotide sequence ID" value="NZ_JACJHY010000020.1"/>
</dbReference>
<feature type="transmembrane region" description="Helical" evidence="5">
    <location>
        <begin position="382"/>
        <end position="412"/>
    </location>
</feature>
<keyword evidence="3 5" id="KW-1133">Transmembrane helix</keyword>
<feature type="transmembrane region" description="Helical" evidence="5">
    <location>
        <begin position="131"/>
        <end position="153"/>
    </location>
</feature>
<comment type="caution">
    <text evidence="7">The sequence shown here is derived from an EMBL/GenBank/DDBJ whole genome shotgun (WGS) entry which is preliminary data.</text>
</comment>
<keyword evidence="8" id="KW-1185">Reference proteome</keyword>
<dbReference type="Pfam" id="PF00916">
    <property type="entry name" value="Sulfate_transp"/>
    <property type="match status" value="1"/>
</dbReference>
<protein>
    <submittedName>
        <fullName evidence="7">SulP family sulfate permease</fullName>
    </submittedName>
</protein>
<evidence type="ECO:0000259" key="6">
    <source>
        <dbReference type="PROSITE" id="PS50801"/>
    </source>
</evidence>
<organism evidence="7 8">
    <name type="scientific">Aminobacter ciceronei</name>
    <dbReference type="NCBI Taxonomy" id="150723"/>
    <lineage>
        <taxon>Bacteria</taxon>
        <taxon>Pseudomonadati</taxon>
        <taxon>Pseudomonadota</taxon>
        <taxon>Alphaproteobacteria</taxon>
        <taxon>Hyphomicrobiales</taxon>
        <taxon>Phyllobacteriaceae</taxon>
        <taxon>Aminobacter</taxon>
    </lineage>
</organism>
<evidence type="ECO:0000313" key="7">
    <source>
        <dbReference type="EMBL" id="MBA9022032.1"/>
    </source>
</evidence>
<dbReference type="PANTHER" id="PTHR11814">
    <property type="entry name" value="SULFATE TRANSPORTER"/>
    <property type="match status" value="1"/>
</dbReference>
<reference evidence="7 8" key="1">
    <citation type="submission" date="2020-08" db="EMBL/GenBank/DDBJ databases">
        <title>Genomic Encyclopedia of Type Strains, Phase IV (KMG-IV): sequencing the most valuable type-strain genomes for metagenomic binning, comparative biology and taxonomic classification.</title>
        <authorList>
            <person name="Goeker M."/>
        </authorList>
    </citation>
    <scope>NUCLEOTIDE SEQUENCE [LARGE SCALE GENOMIC DNA]</scope>
    <source>
        <strain evidence="7 8">DSM 17455</strain>
    </source>
</reference>
<evidence type="ECO:0000313" key="8">
    <source>
        <dbReference type="Proteomes" id="UP000587524"/>
    </source>
</evidence>
<keyword evidence="4 5" id="KW-0472">Membrane</keyword>
<evidence type="ECO:0000256" key="2">
    <source>
        <dbReference type="ARBA" id="ARBA00022692"/>
    </source>
</evidence>
<name>A0ABR6CC79_9HYPH</name>
<dbReference type="SUPFAM" id="SSF52091">
    <property type="entry name" value="SpoIIaa-like"/>
    <property type="match status" value="1"/>
</dbReference>
<dbReference type="InterPro" id="IPR011547">
    <property type="entry name" value="SLC26A/SulP_dom"/>
</dbReference>
<feature type="transmembrane region" description="Helical" evidence="5">
    <location>
        <begin position="173"/>
        <end position="195"/>
    </location>
</feature>
<dbReference type="Proteomes" id="UP000587524">
    <property type="component" value="Unassembled WGS sequence"/>
</dbReference>
<feature type="domain" description="STAS" evidence="6">
    <location>
        <begin position="438"/>
        <end position="552"/>
    </location>
</feature>
<evidence type="ECO:0000256" key="5">
    <source>
        <dbReference type="SAM" id="Phobius"/>
    </source>
</evidence>
<feature type="transmembrane region" description="Helical" evidence="5">
    <location>
        <begin position="202"/>
        <end position="220"/>
    </location>
</feature>
<dbReference type="EMBL" id="JACJHZ010000020">
    <property type="protein sequence ID" value="MBA9022032.1"/>
    <property type="molecule type" value="Genomic_DNA"/>
</dbReference>